<keyword evidence="4" id="KW-0406">Ion transport</keyword>
<dbReference type="InterPro" id="IPR026015">
    <property type="entry name" value="ATP_synth_OSCP/delta_N_sf"/>
</dbReference>
<dbReference type="PRINTS" id="PR00125">
    <property type="entry name" value="ATPASEDELTA"/>
</dbReference>
<dbReference type="AlphaFoldDB" id="A0A6J5YC97"/>
<keyword evidence="2" id="KW-0813">Transport</keyword>
<dbReference type="NCBIfam" id="TIGR01145">
    <property type="entry name" value="ATP_synt_delta"/>
    <property type="match status" value="1"/>
</dbReference>
<evidence type="ECO:0000256" key="5">
    <source>
        <dbReference type="ARBA" id="ARBA00023136"/>
    </source>
</evidence>
<dbReference type="HAMAP" id="MF_01416">
    <property type="entry name" value="ATP_synth_delta_bact"/>
    <property type="match status" value="1"/>
</dbReference>
<keyword evidence="5" id="KW-0472">Membrane</keyword>
<comment type="subcellular location">
    <subcellularLocation>
        <location evidence="1">Membrane</location>
    </subcellularLocation>
</comment>
<accession>A0A6J5YC97</accession>
<evidence type="ECO:0000313" key="7">
    <source>
        <dbReference type="EMBL" id="CAB4323824.1"/>
    </source>
</evidence>
<organism evidence="7">
    <name type="scientific">freshwater metagenome</name>
    <dbReference type="NCBI Taxonomy" id="449393"/>
    <lineage>
        <taxon>unclassified sequences</taxon>
        <taxon>metagenomes</taxon>
        <taxon>ecological metagenomes</taxon>
    </lineage>
</organism>
<protein>
    <submittedName>
        <fullName evidence="7">Unannotated protein</fullName>
    </submittedName>
</protein>
<reference evidence="7" key="1">
    <citation type="submission" date="2020-05" db="EMBL/GenBank/DDBJ databases">
        <authorList>
            <person name="Chiriac C."/>
            <person name="Salcher M."/>
            <person name="Ghai R."/>
            <person name="Kavagutti S V."/>
        </authorList>
    </citation>
    <scope>NUCLEOTIDE SEQUENCE</scope>
</reference>
<gene>
    <name evidence="7" type="ORF">UFOPK1392_01584</name>
</gene>
<evidence type="ECO:0000256" key="4">
    <source>
        <dbReference type="ARBA" id="ARBA00023065"/>
    </source>
</evidence>
<evidence type="ECO:0000256" key="1">
    <source>
        <dbReference type="ARBA" id="ARBA00004370"/>
    </source>
</evidence>
<dbReference type="Gene3D" id="1.10.520.20">
    <property type="entry name" value="N-terminal domain of the delta subunit of the F1F0-ATP synthase"/>
    <property type="match status" value="1"/>
</dbReference>
<sequence>MIMSERSNRYAEAFYTLIGAEGNGNEIIDELFRVSRTIEGNEELRLKLADPHLPAALRSQIVEDLLGGKAFPLTTSLVAMVVANERVRELPEIVDRLLERNAAFGDKVIAQVRSAVALSDEQKSRLAEALAKNTGKQVEVVVEVDPSVLGGLVTQIGDTVIDGSVRQRLSQLRESF</sequence>
<evidence type="ECO:0000256" key="2">
    <source>
        <dbReference type="ARBA" id="ARBA00022448"/>
    </source>
</evidence>
<name>A0A6J5YC97_9ZZZZ</name>
<proteinExistence type="inferred from homology"/>
<dbReference type="PANTHER" id="PTHR11910">
    <property type="entry name" value="ATP SYNTHASE DELTA CHAIN"/>
    <property type="match status" value="1"/>
</dbReference>
<keyword evidence="3" id="KW-0375">Hydrogen ion transport</keyword>
<keyword evidence="6" id="KW-0066">ATP synthesis</keyword>
<evidence type="ECO:0000256" key="6">
    <source>
        <dbReference type="ARBA" id="ARBA00023310"/>
    </source>
</evidence>
<dbReference type="GO" id="GO:0046933">
    <property type="term" value="F:proton-transporting ATP synthase activity, rotational mechanism"/>
    <property type="evidence" value="ECO:0007669"/>
    <property type="project" value="InterPro"/>
</dbReference>
<dbReference type="Pfam" id="PF00213">
    <property type="entry name" value="OSCP"/>
    <property type="match status" value="1"/>
</dbReference>
<dbReference type="GO" id="GO:0016020">
    <property type="term" value="C:membrane"/>
    <property type="evidence" value="ECO:0007669"/>
    <property type="project" value="UniProtKB-SubCell"/>
</dbReference>
<evidence type="ECO:0000256" key="3">
    <source>
        <dbReference type="ARBA" id="ARBA00022781"/>
    </source>
</evidence>
<dbReference type="InterPro" id="IPR000711">
    <property type="entry name" value="ATPase_OSCP/dsu"/>
</dbReference>
<dbReference type="SUPFAM" id="SSF47928">
    <property type="entry name" value="N-terminal domain of the delta subunit of the F1F0-ATP synthase"/>
    <property type="match status" value="1"/>
</dbReference>
<dbReference type="EMBL" id="CAEMXZ010000075">
    <property type="protein sequence ID" value="CAB4323824.1"/>
    <property type="molecule type" value="Genomic_DNA"/>
</dbReference>